<name>A0AAD7IDU0_9AGAR</name>
<dbReference type="Proteomes" id="UP001215598">
    <property type="component" value="Unassembled WGS sequence"/>
</dbReference>
<evidence type="ECO:0000313" key="2">
    <source>
        <dbReference type="EMBL" id="KAJ7740078.1"/>
    </source>
</evidence>
<sequence length="362" mass="39819">MSCPESDGLITGAYTGSSMPAARTQEGHARALPTVDQMERVRSGPVSIWFGEPWPLNLRSEVLNPCLQLSSQWEVITLDISSFLSPPLSNLAFPALTTLTLFHMGSETTADVSRTDFLPALEQLVLNLGDHGLPQDLRSLIPWSQLRNCEVRELDSRDCLWIAARLPQDANLVVDNGYNGVKSLLGPSPTTSLIRSLTLTQCYRSFLIDILDVLSVPALDTFALHHDATEARVGLGAHVARFLDRSASTLTHLELTAHLEEHDLVHLLKSSHVRSVIDLKIANIWPTPPVLAALAEGPLLKLRRLTLGGAQDENVLLKALGTYNRPRISSSEEYLPMGELQHEDFAECRQHVTAKIGAPWSI</sequence>
<evidence type="ECO:0000256" key="1">
    <source>
        <dbReference type="SAM" id="MobiDB-lite"/>
    </source>
</evidence>
<accession>A0AAD7IDU0</accession>
<proteinExistence type="predicted"/>
<organism evidence="2 3">
    <name type="scientific">Mycena metata</name>
    <dbReference type="NCBI Taxonomy" id="1033252"/>
    <lineage>
        <taxon>Eukaryota</taxon>
        <taxon>Fungi</taxon>
        <taxon>Dikarya</taxon>
        <taxon>Basidiomycota</taxon>
        <taxon>Agaricomycotina</taxon>
        <taxon>Agaricomycetes</taxon>
        <taxon>Agaricomycetidae</taxon>
        <taxon>Agaricales</taxon>
        <taxon>Marasmiineae</taxon>
        <taxon>Mycenaceae</taxon>
        <taxon>Mycena</taxon>
    </lineage>
</organism>
<protein>
    <submittedName>
        <fullName evidence="2">Uncharacterized protein</fullName>
    </submittedName>
</protein>
<comment type="caution">
    <text evidence="2">The sequence shown here is derived from an EMBL/GenBank/DDBJ whole genome shotgun (WGS) entry which is preliminary data.</text>
</comment>
<dbReference type="AlphaFoldDB" id="A0AAD7IDU0"/>
<evidence type="ECO:0000313" key="3">
    <source>
        <dbReference type="Proteomes" id="UP001215598"/>
    </source>
</evidence>
<feature type="region of interest" description="Disordered" evidence="1">
    <location>
        <begin position="1"/>
        <end position="23"/>
    </location>
</feature>
<gene>
    <name evidence="2" type="ORF">B0H16DRAFT_1464965</name>
</gene>
<dbReference type="EMBL" id="JARKIB010000104">
    <property type="protein sequence ID" value="KAJ7740078.1"/>
    <property type="molecule type" value="Genomic_DNA"/>
</dbReference>
<reference evidence="2" key="1">
    <citation type="submission" date="2023-03" db="EMBL/GenBank/DDBJ databases">
        <title>Massive genome expansion in bonnet fungi (Mycena s.s.) driven by repeated elements and novel gene families across ecological guilds.</title>
        <authorList>
            <consortium name="Lawrence Berkeley National Laboratory"/>
            <person name="Harder C.B."/>
            <person name="Miyauchi S."/>
            <person name="Viragh M."/>
            <person name="Kuo A."/>
            <person name="Thoen E."/>
            <person name="Andreopoulos B."/>
            <person name="Lu D."/>
            <person name="Skrede I."/>
            <person name="Drula E."/>
            <person name="Henrissat B."/>
            <person name="Morin E."/>
            <person name="Kohler A."/>
            <person name="Barry K."/>
            <person name="LaButti K."/>
            <person name="Morin E."/>
            <person name="Salamov A."/>
            <person name="Lipzen A."/>
            <person name="Mereny Z."/>
            <person name="Hegedus B."/>
            <person name="Baldrian P."/>
            <person name="Stursova M."/>
            <person name="Weitz H."/>
            <person name="Taylor A."/>
            <person name="Grigoriev I.V."/>
            <person name="Nagy L.G."/>
            <person name="Martin F."/>
            <person name="Kauserud H."/>
        </authorList>
    </citation>
    <scope>NUCLEOTIDE SEQUENCE</scope>
    <source>
        <strain evidence="2">CBHHK182m</strain>
    </source>
</reference>
<keyword evidence="3" id="KW-1185">Reference proteome</keyword>